<feature type="non-terminal residue" evidence="4">
    <location>
        <position position="303"/>
    </location>
</feature>
<proteinExistence type="predicted"/>
<evidence type="ECO:0000259" key="3">
    <source>
        <dbReference type="Pfam" id="PF08479"/>
    </source>
</evidence>
<feature type="domain" description="Polypeptide-transport-associated ShlB-type" evidence="3">
    <location>
        <begin position="111"/>
        <end position="168"/>
    </location>
</feature>
<dbReference type="PANTHER" id="PTHR34597:SF6">
    <property type="entry name" value="BLR6126 PROTEIN"/>
    <property type="match status" value="1"/>
</dbReference>
<protein>
    <submittedName>
        <fullName evidence="4">ShlB/FhaC/HecB family hemolysin secretion/activation protein</fullName>
    </submittedName>
</protein>
<dbReference type="OrthoDB" id="7497550at2"/>
<keyword evidence="5" id="KW-1185">Reference proteome</keyword>
<feature type="compositionally biased region" description="Basic and acidic residues" evidence="1">
    <location>
        <begin position="1"/>
        <end position="10"/>
    </location>
</feature>
<gene>
    <name evidence="4" type="ORF">EOE48_28420</name>
</gene>
<dbReference type="InterPro" id="IPR013686">
    <property type="entry name" value="Polypept-transport_assoc_ShlB"/>
</dbReference>
<evidence type="ECO:0000256" key="2">
    <source>
        <dbReference type="SAM" id="SignalP"/>
    </source>
</evidence>
<dbReference type="GO" id="GO:0046819">
    <property type="term" value="P:protein secretion by the type V secretion system"/>
    <property type="evidence" value="ECO:0007669"/>
    <property type="project" value="TreeGrafter"/>
</dbReference>
<dbReference type="Gene3D" id="3.10.20.310">
    <property type="entry name" value="membrane protein fhac"/>
    <property type="match status" value="1"/>
</dbReference>
<evidence type="ECO:0000256" key="1">
    <source>
        <dbReference type="SAM" id="MobiDB-lite"/>
    </source>
</evidence>
<dbReference type="PANTHER" id="PTHR34597">
    <property type="entry name" value="SLR1661 PROTEIN"/>
    <property type="match status" value="1"/>
</dbReference>
<dbReference type="Pfam" id="PF08479">
    <property type="entry name" value="POTRA_2"/>
    <property type="match status" value="1"/>
</dbReference>
<feature type="region of interest" description="Disordered" evidence="1">
    <location>
        <begin position="1"/>
        <end position="25"/>
    </location>
</feature>
<sequence length="303" mass="31331">MSRDHGRDAAVTRPGEWTPPPIRPPRRARAALALALAALPLAGPARAQTASQITPPSFGPPLQRSGGALAIPDGVGPAAPPGAERLAVRVGRLRVEGLPPGRGERPAALARDLAARLSGQTVAVADLFAAARDLEQAYAGEGFALVRVVLPAQQLRDGGDVRLLVVDGLVERVDAAALPPEIRGRVEAVLAPLVGRPGLTLAEIERRVLLAGDTPGTVLRSILAAGAQPGATVLVVEARYKPVTGLVSTDNVLAQSLGTYTLGTGLDLNSPTGHGETLYFRASGAPYSGGERSFFAQEPRNRA</sequence>
<dbReference type="AlphaFoldDB" id="A0A3S2VFA9"/>
<dbReference type="GO" id="GO:0008320">
    <property type="term" value="F:protein transmembrane transporter activity"/>
    <property type="evidence" value="ECO:0007669"/>
    <property type="project" value="TreeGrafter"/>
</dbReference>
<dbReference type="EMBL" id="SACP01000076">
    <property type="protein sequence ID" value="RVU11464.1"/>
    <property type="molecule type" value="Genomic_DNA"/>
</dbReference>
<accession>A0A3S2VFA9</accession>
<evidence type="ECO:0000313" key="5">
    <source>
        <dbReference type="Proteomes" id="UP000286997"/>
    </source>
</evidence>
<feature type="signal peptide" evidence="2">
    <location>
        <begin position="1"/>
        <end position="47"/>
    </location>
</feature>
<evidence type="ECO:0000313" key="4">
    <source>
        <dbReference type="EMBL" id="RVU11464.1"/>
    </source>
</evidence>
<feature type="region of interest" description="Disordered" evidence="1">
    <location>
        <begin position="47"/>
        <end position="82"/>
    </location>
</feature>
<keyword evidence="2" id="KW-0732">Signal</keyword>
<organism evidence="4 5">
    <name type="scientific">Methylobacterium oryzihabitans</name>
    <dbReference type="NCBI Taxonomy" id="2499852"/>
    <lineage>
        <taxon>Bacteria</taxon>
        <taxon>Pseudomonadati</taxon>
        <taxon>Pseudomonadota</taxon>
        <taxon>Alphaproteobacteria</taxon>
        <taxon>Hyphomicrobiales</taxon>
        <taxon>Methylobacteriaceae</taxon>
        <taxon>Methylobacterium</taxon>
    </lineage>
</organism>
<comment type="caution">
    <text evidence="4">The sequence shown here is derived from an EMBL/GenBank/DDBJ whole genome shotgun (WGS) entry which is preliminary data.</text>
</comment>
<reference evidence="4 5" key="1">
    <citation type="submission" date="2019-01" db="EMBL/GenBank/DDBJ databases">
        <authorList>
            <person name="Chen W.-M."/>
        </authorList>
    </citation>
    <scope>NUCLEOTIDE SEQUENCE [LARGE SCALE GENOMIC DNA]</scope>
    <source>
        <strain evidence="4 5">TER-1</strain>
    </source>
</reference>
<dbReference type="Gene3D" id="2.40.160.50">
    <property type="entry name" value="membrane protein fhac: a member of the omp85/tpsb transporter family"/>
    <property type="match status" value="1"/>
</dbReference>
<dbReference type="GO" id="GO:0098046">
    <property type="term" value="C:type V protein secretion system complex"/>
    <property type="evidence" value="ECO:0007669"/>
    <property type="project" value="TreeGrafter"/>
</dbReference>
<dbReference type="Proteomes" id="UP000286997">
    <property type="component" value="Unassembled WGS sequence"/>
</dbReference>
<dbReference type="InterPro" id="IPR051544">
    <property type="entry name" value="TPS_OM_transporter"/>
</dbReference>
<name>A0A3S2VFA9_9HYPH</name>
<feature type="chain" id="PRO_5018734805" evidence="2">
    <location>
        <begin position="48"/>
        <end position="303"/>
    </location>
</feature>